<dbReference type="Proteomes" id="UP000237271">
    <property type="component" value="Unassembled WGS sequence"/>
</dbReference>
<feature type="region of interest" description="Disordered" evidence="1">
    <location>
        <begin position="140"/>
        <end position="198"/>
    </location>
</feature>
<feature type="compositionally biased region" description="Polar residues" evidence="1">
    <location>
        <begin position="184"/>
        <end position="198"/>
    </location>
</feature>
<feature type="compositionally biased region" description="Basic residues" evidence="1">
    <location>
        <begin position="59"/>
        <end position="77"/>
    </location>
</feature>
<protein>
    <submittedName>
        <fullName evidence="2">Uncharacterized protein</fullName>
    </submittedName>
</protein>
<evidence type="ECO:0000313" key="3">
    <source>
        <dbReference type="Proteomes" id="UP000237271"/>
    </source>
</evidence>
<reference evidence="2 3" key="1">
    <citation type="journal article" date="2017" name="Genome Biol. Evol.">
        <title>Phytophthora megakarya and P. palmivora, closely related causal agents of cacao black pod rot, underwent increases in genome sizes and gene numbers by different mechanisms.</title>
        <authorList>
            <person name="Ali S.S."/>
            <person name="Shao J."/>
            <person name="Lary D.J."/>
            <person name="Kronmiller B."/>
            <person name="Shen D."/>
            <person name="Strem M.D."/>
            <person name="Amoako-Attah I."/>
            <person name="Akrofi A.Y."/>
            <person name="Begoude B.A."/>
            <person name="Ten Hoopen G.M."/>
            <person name="Coulibaly K."/>
            <person name="Kebe B.I."/>
            <person name="Melnick R.L."/>
            <person name="Guiltinan M.J."/>
            <person name="Tyler B.M."/>
            <person name="Meinhardt L.W."/>
            <person name="Bailey B.A."/>
        </authorList>
    </citation>
    <scope>NUCLEOTIDE SEQUENCE [LARGE SCALE GENOMIC DNA]</scope>
    <source>
        <strain evidence="3">sbr112.9</strain>
    </source>
</reference>
<evidence type="ECO:0000313" key="2">
    <source>
        <dbReference type="EMBL" id="POM76474.1"/>
    </source>
</evidence>
<evidence type="ECO:0000256" key="1">
    <source>
        <dbReference type="SAM" id="MobiDB-lite"/>
    </source>
</evidence>
<sequence length="240" mass="25117">MRIPDGEDRVVELRICSRQSGSAGAQVSSSSSAANPTPGSSSPAALPPSSGSAGTQVPLRHRPPRSIKALRRVRKDKRTPSQRLRVLANPELATAVGPRKRKVPYGQPLPGEEGYEEAVALIGSPDDRLLAASDSELIVPPARPLPHRRKMAVVTTSTAQKTPSAESSGDTGQERSGVEFSRIGTCSPTSRVSCAANSADRSSNFLVVDEYSPGNGGTGLIFGGSLDCSSGSYAEFRGFT</sequence>
<gene>
    <name evidence="2" type="ORF">PHPALM_6276</name>
</gene>
<name>A0A2P4YFA6_9STRA</name>
<keyword evidence="3" id="KW-1185">Reference proteome</keyword>
<proteinExistence type="predicted"/>
<dbReference type="AlphaFoldDB" id="A0A2P4YFA6"/>
<dbReference type="EMBL" id="NCKW01003435">
    <property type="protein sequence ID" value="POM76474.1"/>
    <property type="molecule type" value="Genomic_DNA"/>
</dbReference>
<feature type="compositionally biased region" description="Low complexity" evidence="1">
    <location>
        <begin position="20"/>
        <end position="54"/>
    </location>
</feature>
<feature type="region of interest" description="Disordered" evidence="1">
    <location>
        <begin position="17"/>
        <end position="111"/>
    </location>
</feature>
<accession>A0A2P4YFA6</accession>
<dbReference type="OrthoDB" id="128563at2759"/>
<feature type="compositionally biased region" description="Polar residues" evidence="1">
    <location>
        <begin position="154"/>
        <end position="171"/>
    </location>
</feature>
<organism evidence="2 3">
    <name type="scientific">Phytophthora palmivora</name>
    <dbReference type="NCBI Taxonomy" id="4796"/>
    <lineage>
        <taxon>Eukaryota</taxon>
        <taxon>Sar</taxon>
        <taxon>Stramenopiles</taxon>
        <taxon>Oomycota</taxon>
        <taxon>Peronosporomycetes</taxon>
        <taxon>Peronosporales</taxon>
        <taxon>Peronosporaceae</taxon>
        <taxon>Phytophthora</taxon>
    </lineage>
</organism>
<comment type="caution">
    <text evidence="2">The sequence shown here is derived from an EMBL/GenBank/DDBJ whole genome shotgun (WGS) entry which is preliminary data.</text>
</comment>